<evidence type="ECO:0000313" key="2">
    <source>
        <dbReference type="Proteomes" id="UP000193920"/>
    </source>
</evidence>
<protein>
    <submittedName>
        <fullName evidence="1">Uncharacterized protein</fullName>
    </submittedName>
</protein>
<name>A0A1Y1YIQ0_9FUNG</name>
<reference evidence="1 2" key="1">
    <citation type="submission" date="2016-08" db="EMBL/GenBank/DDBJ databases">
        <title>A Parts List for Fungal Cellulosomes Revealed by Comparative Genomics.</title>
        <authorList>
            <consortium name="DOE Joint Genome Institute"/>
            <person name="Haitjema C.H."/>
            <person name="Gilmore S.P."/>
            <person name="Henske J.K."/>
            <person name="Solomon K.V."/>
            <person name="De Groot R."/>
            <person name="Kuo A."/>
            <person name="Mondo S.J."/>
            <person name="Salamov A.A."/>
            <person name="Labutti K."/>
            <person name="Zhao Z."/>
            <person name="Chiniquy J."/>
            <person name="Barry K."/>
            <person name="Brewer H.M."/>
            <person name="Purvine S.O."/>
            <person name="Wright A.T."/>
            <person name="Boxma B."/>
            <person name="Van Alen T."/>
            <person name="Hackstein J.H."/>
            <person name="Baker S.E."/>
            <person name="Grigoriev I.V."/>
            <person name="O'Malley M.A."/>
        </authorList>
    </citation>
    <scope>NUCLEOTIDE SEQUENCE [LARGE SCALE GENOMIC DNA]</scope>
    <source>
        <strain evidence="1 2">G1</strain>
    </source>
</reference>
<comment type="caution">
    <text evidence="1">The sequence shown here is derived from an EMBL/GenBank/DDBJ whole genome shotgun (WGS) entry which is preliminary data.</text>
</comment>
<sequence length="206" mass="25604">MTLLKYLITNEYFSKDFISILVKNQYVFSVMILIYSFKNFNLLILTFEQIRLFNKDIENKNNNTYDNNNDNNSNINNKKRQEKVVKLQKIKEMKMKRKLMKKMKKMKKKMYLNMKSVYHLCELFKYEPSEERCRGLEFFDFHFKYLDKKHENDIKLQFLYDIINKHVEIPKFQHENKKEFINEIYLRNQFNRILIRKHELYSKIFN</sequence>
<accession>A0A1Y1YIQ0</accession>
<gene>
    <name evidence="1" type="ORF">LY90DRAFT_520071</name>
</gene>
<dbReference type="EMBL" id="MCOG01000590">
    <property type="protein sequence ID" value="ORX97494.1"/>
    <property type="molecule type" value="Genomic_DNA"/>
</dbReference>
<dbReference type="AlphaFoldDB" id="A0A1Y1YIQ0"/>
<organism evidence="1 2">
    <name type="scientific">Neocallimastix californiae</name>
    <dbReference type="NCBI Taxonomy" id="1754190"/>
    <lineage>
        <taxon>Eukaryota</taxon>
        <taxon>Fungi</taxon>
        <taxon>Fungi incertae sedis</taxon>
        <taxon>Chytridiomycota</taxon>
        <taxon>Chytridiomycota incertae sedis</taxon>
        <taxon>Neocallimastigomycetes</taxon>
        <taxon>Neocallimastigales</taxon>
        <taxon>Neocallimastigaceae</taxon>
        <taxon>Neocallimastix</taxon>
    </lineage>
</organism>
<dbReference type="Proteomes" id="UP000193920">
    <property type="component" value="Unassembled WGS sequence"/>
</dbReference>
<evidence type="ECO:0000313" key="1">
    <source>
        <dbReference type="EMBL" id="ORX97494.1"/>
    </source>
</evidence>
<keyword evidence="2" id="KW-1185">Reference proteome</keyword>
<proteinExistence type="predicted"/>